<dbReference type="PROSITE" id="PS51192">
    <property type="entry name" value="HELICASE_ATP_BIND_1"/>
    <property type="match status" value="1"/>
</dbReference>
<keyword evidence="4" id="KW-1185">Reference proteome</keyword>
<protein>
    <recommendedName>
        <fullName evidence="2">Helicase ATP-binding domain-containing protein</fullName>
    </recommendedName>
</protein>
<proteinExistence type="predicted"/>
<dbReference type="InterPro" id="IPR014001">
    <property type="entry name" value="Helicase_ATP-bd"/>
</dbReference>
<dbReference type="PANTHER" id="PTHR30195:SF15">
    <property type="entry name" value="TYPE I RESTRICTION ENZYME HINDI ENDONUCLEASE SUBUNIT"/>
    <property type="match status" value="1"/>
</dbReference>
<dbReference type="AlphaFoldDB" id="A0A1G8HR39"/>
<dbReference type="EMBL" id="FNDD01000060">
    <property type="protein sequence ID" value="SDI09115.1"/>
    <property type="molecule type" value="Genomic_DNA"/>
</dbReference>
<dbReference type="Gene3D" id="3.40.50.300">
    <property type="entry name" value="P-loop containing nucleotide triphosphate hydrolases"/>
    <property type="match status" value="2"/>
</dbReference>
<dbReference type="STRING" id="861298.SAMN04488136_16010"/>
<organism evidence="3 4">
    <name type="scientific">Vibrio xiamenensis</name>
    <dbReference type="NCBI Taxonomy" id="861298"/>
    <lineage>
        <taxon>Bacteria</taxon>
        <taxon>Pseudomonadati</taxon>
        <taxon>Pseudomonadota</taxon>
        <taxon>Gammaproteobacteria</taxon>
        <taxon>Vibrionales</taxon>
        <taxon>Vibrionaceae</taxon>
        <taxon>Vibrio</taxon>
    </lineage>
</organism>
<dbReference type="SUPFAM" id="SSF52540">
    <property type="entry name" value="P-loop containing nucleoside triphosphate hydrolases"/>
    <property type="match status" value="1"/>
</dbReference>
<reference evidence="3 4" key="1">
    <citation type="submission" date="2016-10" db="EMBL/GenBank/DDBJ databases">
        <authorList>
            <person name="de Groot N.N."/>
        </authorList>
    </citation>
    <scope>NUCLEOTIDE SEQUENCE [LARGE SCALE GENOMIC DNA]</scope>
    <source>
        <strain evidence="3 4">CGMCC 1.10228</strain>
    </source>
</reference>
<name>A0A1G8HR39_9VIBR</name>
<accession>A0A1G8HR39</accession>
<dbReference type="PANTHER" id="PTHR30195">
    <property type="entry name" value="TYPE I SITE-SPECIFIC DEOXYRIBONUCLEASE PROTEIN SUBUNIT M AND R"/>
    <property type="match status" value="1"/>
</dbReference>
<dbReference type="InterPro" id="IPR051268">
    <property type="entry name" value="Type-I_R_enzyme_R_subunit"/>
</dbReference>
<dbReference type="RefSeq" id="WP_093279530.1">
    <property type="nucleotide sequence ID" value="NZ_FNDD01000060.1"/>
</dbReference>
<sequence>MNNKNSSLKMGLLDNGAHSLKRGYEVWNEWKKNEDGWLLKESIIWVHHGIELLLKQLLVQNNEFLVFQDVNKAVERLGILRNKPGMDNAGVLDLFDHDDKVMSVGFKNLIERVAITLSIDELSAKSDLRDQIDQLTKFRNKIVHFSIELDVVEVSELISDILDPLLCMLSREVSCDHFKKVTILEIRKVAQPVQEYLKYIRSEIVSNAIAATEKALCTDKKAGIVHQVLGSGLSVTLVSYLEKVKNLDSFRTKPIFIITDRVAIADQIYHLISNSLNVLLYKSEYPARLSDKLNNKSTHIVIATEQKLMREGFLFNDDCLLVGFNTQSIKNRLEECFPQSTRILFTSTPIVKDQEFFGELVQGYDLLHAIQDEVLKPIHILRETPVLTDIEHISDEACFLGSNFHFARCNHLAERIVEHFESKANQKALIVVDTIDHARHILDQVLSLRPKWGADGYERIQKVSYMENTDVARNRLKLFLDANSSLSMLVGTGSYFAGFDSSLVSSVYITCPISLQLRYRLANLVSRSNAFEQRGEIVDFVGLDWTL</sequence>
<dbReference type="GO" id="GO:0009307">
    <property type="term" value="P:DNA restriction-modification system"/>
    <property type="evidence" value="ECO:0007669"/>
    <property type="project" value="UniProtKB-KW"/>
</dbReference>
<evidence type="ECO:0000256" key="1">
    <source>
        <dbReference type="ARBA" id="ARBA00022747"/>
    </source>
</evidence>
<evidence type="ECO:0000259" key="2">
    <source>
        <dbReference type="PROSITE" id="PS51192"/>
    </source>
</evidence>
<gene>
    <name evidence="3" type="ORF">SAMN04488136_16010</name>
</gene>
<keyword evidence="1" id="KW-0680">Restriction system</keyword>
<dbReference type="Proteomes" id="UP000198854">
    <property type="component" value="Unassembled WGS sequence"/>
</dbReference>
<dbReference type="OrthoDB" id="9758243at2"/>
<evidence type="ECO:0000313" key="4">
    <source>
        <dbReference type="Proteomes" id="UP000198854"/>
    </source>
</evidence>
<dbReference type="InterPro" id="IPR027417">
    <property type="entry name" value="P-loop_NTPase"/>
</dbReference>
<dbReference type="Pfam" id="PF18766">
    <property type="entry name" value="SWI2_SNF2"/>
    <property type="match status" value="1"/>
</dbReference>
<dbReference type="InterPro" id="IPR040980">
    <property type="entry name" value="SWI2_SNF2"/>
</dbReference>
<evidence type="ECO:0000313" key="3">
    <source>
        <dbReference type="EMBL" id="SDI09115.1"/>
    </source>
</evidence>
<feature type="domain" description="Helicase ATP-binding" evidence="2">
    <location>
        <begin position="214"/>
        <end position="367"/>
    </location>
</feature>